<feature type="compositionally biased region" description="Polar residues" evidence="1">
    <location>
        <begin position="58"/>
        <end position="67"/>
    </location>
</feature>
<feature type="transmembrane region" description="Helical" evidence="2">
    <location>
        <begin position="701"/>
        <end position="718"/>
    </location>
</feature>
<accession>A0AB39UGG9</accession>
<evidence type="ECO:0008006" key="6">
    <source>
        <dbReference type="Google" id="ProtNLM"/>
    </source>
</evidence>
<feature type="transmembrane region" description="Helical" evidence="2">
    <location>
        <begin position="640"/>
        <end position="660"/>
    </location>
</feature>
<sequence length="779" mass="85502">MGMAPIPNSGTKRVQWHRFALRAGAIVVALAALVALIELFAFNMGFWQTLSNKPETVSLGQTSQADSTGDESSDAAQSAPHAVSDRTALALGSGLRYSTADGTIHVTDATRSYIDITLDSVNVSYVKLNLTAQQSESANSSNFTVRVDSLSSKAATSAKSTEGWKVSGTHTLNASVPRSLIMRVPATATHTDALRIWIQEPTGTSIHIGSVTINPRIGLSINPIRVMLMLAICAATIALLPRSRLWSVPLDTTRNAQRWAIRIAIAAIAIVGACSTISSIATYQFEQFHNPGGYTYDYNQYAHLADALLHGRPWLDLEVPKAFAHAANPYDVAVREQLLNHGVTPIYWDYAFYDGHWYSYFGVIPAVLLYMPYQAATSLWTTGGLMLPTPAAMSILTALAMIFAMLLVIRILKRYFSGISVGATLICIIVMLCASNMPYLSSSGMFYTIPFASSLVFTFMGLWLWLGSRKSGNERHTADPAVDASALASTDPSATSLQNRLSYPHIIAGSFCMAANLGCRPTFILAALLAVPIFGGDAMRFLRARRRRLLAKTIAAGTVPAAIVFIPLLAYNYWRFGSLTDFGNDYQITVTNMTQYKAPLSTILPIIGYFFGLPPNFTNHFPWVDYAAVPLDSWQYAEPALSGLFFIAPVLLLMLALPFLSRRLHSRRLLWLAVCMFGLGIALLLFDAYKAGFAWRYMLDFSWLFSLVTIICTAEMLAPSSPLVESRQLSHRSIRFRLVQHAVIVLTALTIVMNVLGILLLWERNDPALSLSIAQWFIL</sequence>
<keyword evidence="2" id="KW-1133">Transmembrane helix</keyword>
<keyword evidence="2" id="KW-0812">Transmembrane</keyword>
<feature type="transmembrane region" description="Helical" evidence="2">
    <location>
        <begin position="261"/>
        <end position="285"/>
    </location>
</feature>
<feature type="transmembrane region" description="Helical" evidence="2">
    <location>
        <begin position="446"/>
        <end position="466"/>
    </location>
</feature>
<feature type="transmembrane region" description="Helical" evidence="2">
    <location>
        <begin position="357"/>
        <end position="373"/>
    </location>
</feature>
<feature type="transmembrane region" description="Helical" evidence="2">
    <location>
        <begin position="738"/>
        <end position="762"/>
    </location>
</feature>
<feature type="region of interest" description="Disordered" evidence="1">
    <location>
        <begin position="58"/>
        <end position="82"/>
    </location>
</feature>
<name>A0AB39UGG9_9BIFI</name>
<evidence type="ECO:0000256" key="2">
    <source>
        <dbReference type="SAM" id="Phobius"/>
    </source>
</evidence>
<feature type="transmembrane region" description="Helical" evidence="2">
    <location>
        <begin position="385"/>
        <end position="409"/>
    </location>
</feature>
<dbReference type="EMBL" id="CP129683">
    <property type="protein sequence ID" value="XDS51138.1"/>
    <property type="molecule type" value="Genomic_DNA"/>
</dbReference>
<keyword evidence="2" id="KW-0472">Membrane</keyword>
<evidence type="ECO:0000313" key="4">
    <source>
        <dbReference type="EMBL" id="XDS48061.1"/>
    </source>
</evidence>
<feature type="transmembrane region" description="Helical" evidence="2">
    <location>
        <begin position="669"/>
        <end position="689"/>
    </location>
</feature>
<dbReference type="AlphaFoldDB" id="A0AB39UGG9"/>
<feature type="transmembrane region" description="Helical" evidence="2">
    <location>
        <begin position="554"/>
        <end position="574"/>
    </location>
</feature>
<dbReference type="EMBL" id="CP129675">
    <property type="protein sequence ID" value="XDS47231.1"/>
    <property type="molecule type" value="Genomic_DNA"/>
</dbReference>
<feature type="transmembrane region" description="Helical" evidence="2">
    <location>
        <begin position="415"/>
        <end position="434"/>
    </location>
</feature>
<evidence type="ECO:0000313" key="3">
    <source>
        <dbReference type="EMBL" id="XDS47231.1"/>
    </source>
</evidence>
<evidence type="ECO:0000313" key="5">
    <source>
        <dbReference type="EMBL" id="XDS51138.1"/>
    </source>
</evidence>
<protein>
    <recommendedName>
        <fullName evidence="6">Glycosyltransferase</fullName>
    </recommendedName>
</protein>
<gene>
    <name evidence="5" type="ORF">QN062_02855</name>
    <name evidence="4" type="ORF">QN216_06860</name>
    <name evidence="3" type="ORF">QN217_03590</name>
</gene>
<feature type="transmembrane region" description="Helical" evidence="2">
    <location>
        <begin position="223"/>
        <end position="240"/>
    </location>
</feature>
<dbReference type="RefSeq" id="WP_369342102.1">
    <property type="nucleotide sequence ID" value="NZ_CP129675.1"/>
</dbReference>
<organism evidence="4">
    <name type="scientific">Bifidobacterium fermentum</name>
    <dbReference type="NCBI Taxonomy" id="3059035"/>
    <lineage>
        <taxon>Bacteria</taxon>
        <taxon>Bacillati</taxon>
        <taxon>Actinomycetota</taxon>
        <taxon>Actinomycetes</taxon>
        <taxon>Bifidobacteriales</taxon>
        <taxon>Bifidobacteriaceae</taxon>
        <taxon>Bifidobacterium</taxon>
    </lineage>
</organism>
<dbReference type="KEGG" id="bfk:QN062_02855"/>
<evidence type="ECO:0000256" key="1">
    <source>
        <dbReference type="SAM" id="MobiDB-lite"/>
    </source>
</evidence>
<proteinExistence type="predicted"/>
<reference evidence="4" key="1">
    <citation type="submission" date="2023-07" db="EMBL/GenBank/DDBJ databases">
        <title>Bifidobacterium aquikefiriaerophilum sp. nov. and Bifidobacterium eccum sp. nov., isolated from water kefir.</title>
        <authorList>
            <person name="Breselge S."/>
            <person name="Bellassi P."/>
            <person name="Barcenilla C."/>
            <person name="Alvarez-Ordonez A."/>
            <person name="Morelli L."/>
            <person name="Cotter P.D."/>
        </authorList>
    </citation>
    <scope>NUCLEOTIDE SEQUENCE</scope>
    <source>
        <strain evidence="5">WK012_4_13</strain>
        <strain evidence="4">WK013_4_14</strain>
        <strain evidence="3">WK048_4_13</strain>
    </source>
</reference>
<dbReference type="EMBL" id="CP129682">
    <property type="protein sequence ID" value="XDS48061.1"/>
    <property type="molecule type" value="Genomic_DNA"/>
</dbReference>
<feature type="transmembrane region" description="Helical" evidence="2">
    <location>
        <begin position="21"/>
        <end position="47"/>
    </location>
</feature>